<dbReference type="GO" id="GO:0000785">
    <property type="term" value="C:chromatin"/>
    <property type="evidence" value="ECO:0007669"/>
    <property type="project" value="TreeGrafter"/>
</dbReference>
<sequence length="965" mass="111992">MEDEEHEDETTVLTESPKYVHGKLREYQIQGLNWLIQLYENSLSGILADEMGLGKTLQTISFLGYLRYNKNIDGPFLIIVPKSTLDNWRREFERWTPDVNVCVLQGNKEERNDLIKNTILETKFDVLVTSFEMVIREKSALKKLAWQYIVVDEAHRIKNEESALSQIIRLFYSKNRLLITGTPLQNNLHELWALLNFILPDVFGDSEVFDQWFENQEDDQDLVIQQLHKVLNPFLLRRVKSDVEKSLLPKKEVNLYVGMSEMQVKWYQKLLEKDIDAVNGVVGKREGKTRLLNIVMQLRKCCNHPYLFEGAEPGPPFTTDEHLVFNSGKMVILDKLLKKMKEQGSRVLIFSQMSRVLDILEDYCFFRDYEYCRIDGSTSHEDRIAAIDDYNKPDSDKFIFLLTTRAGGLGINLTSADIVVLYDSDWNPQADLQAMDRAHRIGQKKQVMVFRFVTEDAIEEKVIERATQKLRLDQLVIQQGRAVNKNSAIGNNKEDLLSMIQFGAKNVFENKSSSLEIDIDEILKKGEEKTKSLNEKYSALGLDELQKFTSDQSAYEWNGENFAKKSNDGGLTWINPAKRERKEQTYSIDNYYKDVLQPKATPQPKAPKAPKQIHMQDHQFFNSDLKPILEKEQLYYKKQINYKVTLSDVEDDYEETTNDENGSTEKDQEYEDEDEAQAKKLNKKERRKFEQKRIDQSEALTSEEEELKQKYLDEAFSDWSRRDFTNFIQFSAKFGRDNYKLIAQSMNNKSSNDVERYAKTFWERNSEIEGHDKYITQIETGEKKVQKLINQAKLLKLKLSQTETPLKNLVIHYPPNNSKRVYSDVEDRFLLVTVNKIGLMTEFLFERVKNEIRNSEYFKFDWFFQSRTSQELARRTNTLLLAITREFEGPEALKRKRNRLTGNDNTGGSTPNVSRQGTVEPSSAVNANSNAVTTNGVNDKENVKPTNQAGIVEDPASKKQKIEAV</sequence>
<feature type="domain" description="SANT" evidence="10">
    <location>
        <begin position="714"/>
        <end position="766"/>
    </location>
</feature>
<dbReference type="GO" id="GO:0006369">
    <property type="term" value="P:termination of RNA polymerase II transcription"/>
    <property type="evidence" value="ECO:0007669"/>
    <property type="project" value="UniProtKB-ARBA"/>
</dbReference>
<dbReference type="PROSITE" id="PS51192">
    <property type="entry name" value="HELICASE_ATP_BIND_1"/>
    <property type="match status" value="1"/>
</dbReference>
<proteinExistence type="inferred from homology"/>
<dbReference type="CDD" id="cd18793">
    <property type="entry name" value="SF2_C_SNF"/>
    <property type="match status" value="1"/>
</dbReference>
<accession>K0KRW7</accession>
<evidence type="ECO:0000256" key="3">
    <source>
        <dbReference type="ARBA" id="ARBA00022741"/>
    </source>
</evidence>
<feature type="domain" description="Helicase C-terminal" evidence="9">
    <location>
        <begin position="332"/>
        <end position="483"/>
    </location>
</feature>
<dbReference type="SUPFAM" id="SSF46689">
    <property type="entry name" value="Homeodomain-like"/>
    <property type="match status" value="2"/>
</dbReference>
<dbReference type="GO" id="GO:0006355">
    <property type="term" value="P:regulation of DNA-templated transcription"/>
    <property type="evidence" value="ECO:0007669"/>
    <property type="project" value="UniProtKB-ARBA"/>
</dbReference>
<dbReference type="InterPro" id="IPR036306">
    <property type="entry name" value="ISWI_HAND-dom_sf"/>
</dbReference>
<evidence type="ECO:0000256" key="4">
    <source>
        <dbReference type="ARBA" id="ARBA00022801"/>
    </source>
</evidence>
<dbReference type="FunFam" id="3.40.50.10810:FF:000036">
    <property type="entry name" value="Chromatin remodelling complex ATPase chain"/>
    <property type="match status" value="1"/>
</dbReference>
<dbReference type="PANTHER" id="PTHR45623:SF49">
    <property type="entry name" value="SWI_SNF-RELATED MATRIX-ASSOCIATED ACTIN-DEPENDENT REGULATOR OF CHROMATIN SUBFAMILY A MEMBER 5"/>
    <property type="match status" value="1"/>
</dbReference>
<dbReference type="GO" id="GO:0042393">
    <property type="term" value="F:histone binding"/>
    <property type="evidence" value="ECO:0007669"/>
    <property type="project" value="TreeGrafter"/>
</dbReference>
<evidence type="ECO:0000313" key="12">
    <source>
        <dbReference type="Proteomes" id="UP000009328"/>
    </source>
</evidence>
<comment type="subcellular location">
    <subcellularLocation>
        <location evidence="1">Nucleus</location>
    </subcellularLocation>
</comment>
<dbReference type="Proteomes" id="UP000009328">
    <property type="component" value="Unassembled WGS sequence"/>
</dbReference>
<comment type="caution">
    <text evidence="11">The sequence shown here is derived from an EMBL/GenBank/DDBJ whole genome shotgun (WGS) entry which is preliminary data.</text>
</comment>
<dbReference type="InterPro" id="IPR038718">
    <property type="entry name" value="SNF2-like_sf"/>
</dbReference>
<dbReference type="InterPro" id="IPR001650">
    <property type="entry name" value="Helicase_C-like"/>
</dbReference>
<dbReference type="GO" id="GO:0140658">
    <property type="term" value="F:ATP-dependent chromatin remodeler activity"/>
    <property type="evidence" value="ECO:0007669"/>
    <property type="project" value="TreeGrafter"/>
</dbReference>
<dbReference type="GO" id="GO:0016887">
    <property type="term" value="F:ATP hydrolysis activity"/>
    <property type="evidence" value="ECO:0007669"/>
    <property type="project" value="TreeGrafter"/>
</dbReference>
<dbReference type="EC" id="3.6.1.3" evidence="11"/>
<dbReference type="Gene3D" id="3.40.50.10810">
    <property type="entry name" value="Tandem AAA-ATPase domain"/>
    <property type="match status" value="1"/>
</dbReference>
<dbReference type="Pfam" id="PF00176">
    <property type="entry name" value="SNF2-rel_dom"/>
    <property type="match status" value="1"/>
</dbReference>
<dbReference type="InterPro" id="IPR009057">
    <property type="entry name" value="Homeodomain-like_sf"/>
</dbReference>
<gene>
    <name evidence="11" type="ORF">BN7_3647a</name>
</gene>
<dbReference type="GO" id="GO:0003677">
    <property type="term" value="F:DNA binding"/>
    <property type="evidence" value="ECO:0007669"/>
    <property type="project" value="InterPro"/>
</dbReference>
<dbReference type="InterPro" id="IPR001005">
    <property type="entry name" value="SANT/Myb"/>
</dbReference>
<keyword evidence="3" id="KW-0547">Nucleotide-binding</keyword>
<dbReference type="GO" id="GO:0005524">
    <property type="term" value="F:ATP binding"/>
    <property type="evidence" value="ECO:0007669"/>
    <property type="project" value="UniProtKB-KW"/>
</dbReference>
<dbReference type="SMART" id="SM00490">
    <property type="entry name" value="HELICc"/>
    <property type="match status" value="1"/>
</dbReference>
<evidence type="ECO:0000256" key="5">
    <source>
        <dbReference type="ARBA" id="ARBA00022840"/>
    </source>
</evidence>
<dbReference type="HOGENOM" id="CLU_000315_0_2_1"/>
<dbReference type="InterPro" id="IPR015194">
    <property type="entry name" value="ISWI_HAND-dom"/>
</dbReference>
<evidence type="ECO:0000256" key="2">
    <source>
        <dbReference type="ARBA" id="ARBA00009687"/>
    </source>
</evidence>
<dbReference type="Pfam" id="PF09111">
    <property type="entry name" value="SLIDE"/>
    <property type="match status" value="1"/>
</dbReference>
<dbReference type="Pfam" id="PF09110">
    <property type="entry name" value="HAND"/>
    <property type="match status" value="1"/>
</dbReference>
<dbReference type="SMART" id="SM00717">
    <property type="entry name" value="SANT"/>
    <property type="match status" value="1"/>
</dbReference>
<dbReference type="Gene3D" id="1.10.10.60">
    <property type="entry name" value="Homeodomain-like"/>
    <property type="match status" value="2"/>
</dbReference>
<dbReference type="GO" id="GO:0034728">
    <property type="term" value="P:nucleosome organization"/>
    <property type="evidence" value="ECO:0007669"/>
    <property type="project" value="TreeGrafter"/>
</dbReference>
<dbReference type="PROSITE" id="PS51293">
    <property type="entry name" value="SANT"/>
    <property type="match status" value="1"/>
</dbReference>
<dbReference type="InterPro" id="IPR017884">
    <property type="entry name" value="SANT_dom"/>
</dbReference>
<dbReference type="AlphaFoldDB" id="K0KRW7"/>
<dbReference type="InParanoid" id="K0KRW7"/>
<dbReference type="InterPro" id="IPR027417">
    <property type="entry name" value="P-loop_NTPase"/>
</dbReference>
<protein>
    <submittedName>
        <fullName evidence="11">Chromatin-remodeling complex ATPase</fullName>
        <ecNumber evidence="11">3.6.1.3</ecNumber>
    </submittedName>
</protein>
<dbReference type="InterPro" id="IPR044754">
    <property type="entry name" value="Isw1/2_DEXHc"/>
</dbReference>
<dbReference type="SUPFAM" id="SSF52540">
    <property type="entry name" value="P-loop containing nucleoside triphosphate hydrolases"/>
    <property type="match status" value="2"/>
</dbReference>
<evidence type="ECO:0000259" key="8">
    <source>
        <dbReference type="PROSITE" id="PS51192"/>
    </source>
</evidence>
<dbReference type="CDD" id="cd00167">
    <property type="entry name" value="SANT"/>
    <property type="match status" value="1"/>
</dbReference>
<evidence type="ECO:0000256" key="6">
    <source>
        <dbReference type="ARBA" id="ARBA00023242"/>
    </source>
</evidence>
<keyword evidence="12" id="KW-1185">Reference proteome</keyword>
<dbReference type="SMART" id="SM00487">
    <property type="entry name" value="DEXDc"/>
    <property type="match status" value="1"/>
</dbReference>
<name>K0KRW7_WICCF</name>
<dbReference type="Gene3D" id="1.10.1040.30">
    <property type="entry name" value="ISWI, HAND domain"/>
    <property type="match status" value="1"/>
</dbReference>
<feature type="compositionally biased region" description="Basic and acidic residues" evidence="7">
    <location>
        <begin position="955"/>
        <end position="965"/>
    </location>
</feature>
<dbReference type="STRING" id="1206466.K0KRW7"/>
<dbReference type="Pfam" id="PF00271">
    <property type="entry name" value="Helicase_C"/>
    <property type="match status" value="1"/>
</dbReference>
<dbReference type="InterPro" id="IPR000330">
    <property type="entry name" value="SNF2_N"/>
</dbReference>
<organism evidence="11 12">
    <name type="scientific">Wickerhamomyces ciferrii (strain ATCC 14091 / BCRC 22168 / CBS 111 / JCM 3599 / NBRC 0793 / NRRL Y-1031 F-60-10)</name>
    <name type="common">Yeast</name>
    <name type="synonym">Pichia ciferrii</name>
    <dbReference type="NCBI Taxonomy" id="1206466"/>
    <lineage>
        <taxon>Eukaryota</taxon>
        <taxon>Fungi</taxon>
        <taxon>Dikarya</taxon>
        <taxon>Ascomycota</taxon>
        <taxon>Saccharomycotina</taxon>
        <taxon>Saccharomycetes</taxon>
        <taxon>Phaffomycetales</taxon>
        <taxon>Wickerhamomycetaceae</taxon>
        <taxon>Wickerhamomyces</taxon>
    </lineage>
</organism>
<feature type="compositionally biased region" description="Polar residues" evidence="7">
    <location>
        <begin position="900"/>
        <end position="921"/>
    </location>
</feature>
<dbReference type="GO" id="GO:0031491">
    <property type="term" value="F:nucleosome binding"/>
    <property type="evidence" value="ECO:0007669"/>
    <property type="project" value="InterPro"/>
</dbReference>
<evidence type="ECO:0000256" key="1">
    <source>
        <dbReference type="ARBA" id="ARBA00004123"/>
    </source>
</evidence>
<evidence type="ECO:0000259" key="9">
    <source>
        <dbReference type="PROSITE" id="PS51194"/>
    </source>
</evidence>
<dbReference type="PROSITE" id="PS51194">
    <property type="entry name" value="HELICASE_CTER"/>
    <property type="match status" value="1"/>
</dbReference>
<dbReference type="InterPro" id="IPR015195">
    <property type="entry name" value="SLIDE"/>
</dbReference>
<feature type="domain" description="Helicase ATP-binding" evidence="8">
    <location>
        <begin position="36"/>
        <end position="201"/>
    </location>
</feature>
<dbReference type="EMBL" id="CAIF01000108">
    <property type="protein sequence ID" value="CCH44088.1"/>
    <property type="molecule type" value="Genomic_DNA"/>
</dbReference>
<keyword evidence="6" id="KW-0539">Nucleus</keyword>
<reference evidence="11 12" key="1">
    <citation type="journal article" date="2012" name="Eukaryot. Cell">
        <title>Draft genome sequence of Wickerhamomyces ciferrii NRRL Y-1031 F-60-10.</title>
        <authorList>
            <person name="Schneider J."/>
            <person name="Andrea H."/>
            <person name="Blom J."/>
            <person name="Jaenicke S."/>
            <person name="Ruckert C."/>
            <person name="Schorsch C."/>
            <person name="Szczepanowski R."/>
            <person name="Farwick M."/>
            <person name="Goesmann A."/>
            <person name="Puhler A."/>
            <person name="Schaffer S."/>
            <person name="Tauch A."/>
            <person name="Kohler T."/>
            <person name="Brinkrolf K."/>
        </authorList>
    </citation>
    <scope>NUCLEOTIDE SEQUENCE [LARGE SCALE GENOMIC DNA]</scope>
    <source>
        <strain evidence="12">ATCC 14091 / BCRC 22168 / CBS 111 / JCM 3599 / NBRC 0793 / NRRL Y-1031 F-60-10</strain>
    </source>
</reference>
<dbReference type="InterPro" id="IPR049730">
    <property type="entry name" value="SNF2/RAD54-like_C"/>
</dbReference>
<keyword evidence="5" id="KW-0067">ATP-binding</keyword>
<dbReference type="SUPFAM" id="SSF101224">
    <property type="entry name" value="HAND domain of the nucleosome remodeling ATPase ISWI"/>
    <property type="match status" value="1"/>
</dbReference>
<dbReference type="GO" id="GO:0005634">
    <property type="term" value="C:nucleus"/>
    <property type="evidence" value="ECO:0007669"/>
    <property type="project" value="UniProtKB-SubCell"/>
</dbReference>
<feature type="compositionally biased region" description="Basic and acidic residues" evidence="7">
    <location>
        <begin position="687"/>
        <end position="696"/>
    </location>
</feature>
<evidence type="ECO:0000313" key="11">
    <source>
        <dbReference type="EMBL" id="CCH44088.1"/>
    </source>
</evidence>
<dbReference type="FunCoup" id="K0KRW7">
    <property type="interactions" value="1212"/>
</dbReference>
<feature type="compositionally biased region" description="Low complexity" evidence="7">
    <location>
        <begin position="922"/>
        <end position="937"/>
    </location>
</feature>
<dbReference type="PANTHER" id="PTHR45623">
    <property type="entry name" value="CHROMODOMAIN-HELICASE-DNA-BINDING PROTEIN 3-RELATED-RELATED"/>
    <property type="match status" value="1"/>
</dbReference>
<evidence type="ECO:0000259" key="10">
    <source>
        <dbReference type="PROSITE" id="PS51293"/>
    </source>
</evidence>
<feature type="region of interest" description="Disordered" evidence="7">
    <location>
        <begin position="892"/>
        <end position="965"/>
    </location>
</feature>
<feature type="region of interest" description="Disordered" evidence="7">
    <location>
        <begin position="651"/>
        <end position="704"/>
    </location>
</feature>
<dbReference type="Gene3D" id="3.40.50.300">
    <property type="entry name" value="P-loop containing nucleotide triphosphate hydrolases"/>
    <property type="match status" value="1"/>
</dbReference>
<dbReference type="InterPro" id="IPR014001">
    <property type="entry name" value="Helicase_ATP-bd"/>
</dbReference>
<keyword evidence="4 11" id="KW-0378">Hydrolase</keyword>
<dbReference type="FunFam" id="3.40.50.300:FF:000082">
    <property type="entry name" value="ISWI chromatin remodeling complex ATPase ISW1"/>
    <property type="match status" value="1"/>
</dbReference>
<evidence type="ECO:0000256" key="7">
    <source>
        <dbReference type="SAM" id="MobiDB-lite"/>
    </source>
</evidence>
<comment type="similarity">
    <text evidence="2">Belongs to the SNF2/RAD54 helicase family. ISWI subfamily.</text>
</comment>
<dbReference type="CDD" id="cd17997">
    <property type="entry name" value="DEXHc_SMARCA1_SMARCA5"/>
    <property type="match status" value="1"/>
</dbReference>
<dbReference type="eggNOG" id="KOG0385">
    <property type="taxonomic scope" value="Eukaryota"/>
</dbReference>